<reference evidence="1 2" key="1">
    <citation type="journal article" date="2011" name="Science">
        <title>The ecoresponsive genome of Daphnia pulex.</title>
        <authorList>
            <person name="Colbourne J.K."/>
            <person name="Pfrender M.E."/>
            <person name="Gilbert D."/>
            <person name="Thomas W.K."/>
            <person name="Tucker A."/>
            <person name="Oakley T.H."/>
            <person name="Tokishita S."/>
            <person name="Aerts A."/>
            <person name="Arnold G.J."/>
            <person name="Basu M.K."/>
            <person name="Bauer D.J."/>
            <person name="Caceres C.E."/>
            <person name="Carmel L."/>
            <person name="Casola C."/>
            <person name="Choi J.H."/>
            <person name="Detter J.C."/>
            <person name="Dong Q."/>
            <person name="Dusheyko S."/>
            <person name="Eads B.D."/>
            <person name="Frohlich T."/>
            <person name="Geiler-Samerotte K.A."/>
            <person name="Gerlach D."/>
            <person name="Hatcher P."/>
            <person name="Jogdeo S."/>
            <person name="Krijgsveld J."/>
            <person name="Kriventseva E.V."/>
            <person name="Kultz D."/>
            <person name="Laforsch C."/>
            <person name="Lindquist E."/>
            <person name="Lopez J."/>
            <person name="Manak J.R."/>
            <person name="Muller J."/>
            <person name="Pangilinan J."/>
            <person name="Patwardhan R.P."/>
            <person name="Pitluck S."/>
            <person name="Pritham E.J."/>
            <person name="Rechtsteiner A."/>
            <person name="Rho M."/>
            <person name="Rogozin I.B."/>
            <person name="Sakarya O."/>
            <person name="Salamov A."/>
            <person name="Schaack S."/>
            <person name="Shapiro H."/>
            <person name="Shiga Y."/>
            <person name="Skalitzky C."/>
            <person name="Smith Z."/>
            <person name="Souvorov A."/>
            <person name="Sung W."/>
            <person name="Tang Z."/>
            <person name="Tsuchiya D."/>
            <person name="Tu H."/>
            <person name="Vos H."/>
            <person name="Wang M."/>
            <person name="Wolf Y.I."/>
            <person name="Yamagata H."/>
            <person name="Yamada T."/>
            <person name="Ye Y."/>
            <person name="Shaw J.R."/>
            <person name="Andrews J."/>
            <person name="Crease T.J."/>
            <person name="Tang H."/>
            <person name="Lucas S.M."/>
            <person name="Robertson H.M."/>
            <person name="Bork P."/>
            <person name="Koonin E.V."/>
            <person name="Zdobnov E.M."/>
            <person name="Grigoriev I.V."/>
            <person name="Lynch M."/>
            <person name="Boore J.L."/>
        </authorList>
    </citation>
    <scope>NUCLEOTIDE SEQUENCE [LARGE SCALE GENOMIC DNA]</scope>
</reference>
<keyword evidence="2" id="KW-1185">Reference proteome</keyword>
<protein>
    <submittedName>
        <fullName evidence="1">Uncharacterized protein</fullName>
    </submittedName>
</protein>
<evidence type="ECO:0000313" key="2">
    <source>
        <dbReference type="Proteomes" id="UP000000305"/>
    </source>
</evidence>
<sequence length="233" mass="26670">MRSTFDDAFYYVSQVPEDWDITWETGTLQTLIVEYKKSEDKNPDYILDPVYVEVYNLEQCLQPLFGTGNMDVDENYQPFGNYLGCVDSTKHLSSDKKDFQGELVVPGVGRRIHVSETTTPSVTGESVVQEGNIFASRRYKTTTDYAWYECTTVKVQVSVLTVSISAHCKDAYFRPNEMWSAWKKLELRSGGTIKCMMATIQADRGFELVVSDQNDPSVEKVKQLIQRIYIDKE</sequence>
<dbReference type="EMBL" id="GL732651">
    <property type="protein sequence ID" value="EFX68660.1"/>
    <property type="molecule type" value="Genomic_DNA"/>
</dbReference>
<evidence type="ECO:0000313" key="1">
    <source>
        <dbReference type="EMBL" id="EFX68660.1"/>
    </source>
</evidence>
<gene>
    <name evidence="1" type="ORF">DAPPUDRAFT_329897</name>
</gene>
<dbReference type="KEGG" id="dpx:DAPPUDRAFT_329897"/>
<name>E9HHY0_DAPPU</name>
<dbReference type="HOGENOM" id="CLU_103911_0_0_1"/>
<dbReference type="InParanoid" id="E9HHY0"/>
<accession>E9HHY0</accession>
<organism evidence="1 2">
    <name type="scientific">Daphnia pulex</name>
    <name type="common">Water flea</name>
    <dbReference type="NCBI Taxonomy" id="6669"/>
    <lineage>
        <taxon>Eukaryota</taxon>
        <taxon>Metazoa</taxon>
        <taxon>Ecdysozoa</taxon>
        <taxon>Arthropoda</taxon>
        <taxon>Crustacea</taxon>
        <taxon>Branchiopoda</taxon>
        <taxon>Diplostraca</taxon>
        <taxon>Cladocera</taxon>
        <taxon>Anomopoda</taxon>
        <taxon>Daphniidae</taxon>
        <taxon>Daphnia</taxon>
    </lineage>
</organism>
<dbReference type="Proteomes" id="UP000000305">
    <property type="component" value="Unassembled WGS sequence"/>
</dbReference>
<dbReference type="AlphaFoldDB" id="E9HHY0"/>
<dbReference type="PhylomeDB" id="E9HHY0"/>
<proteinExistence type="predicted"/>